<dbReference type="InterPro" id="IPR051708">
    <property type="entry name" value="Plant_Aspart_Prot_A1"/>
</dbReference>
<evidence type="ECO:0000256" key="5">
    <source>
        <dbReference type="ARBA" id="ARBA00023180"/>
    </source>
</evidence>
<accession>A0AAV0ICG1</accession>
<dbReference type="AlphaFoldDB" id="A0AAV0ICG1"/>
<feature type="chain" id="PRO_5043494096" description="Peptidase A1 domain-containing protein" evidence="6">
    <location>
        <begin position="23"/>
        <end position="458"/>
    </location>
</feature>
<evidence type="ECO:0000256" key="6">
    <source>
        <dbReference type="SAM" id="SignalP"/>
    </source>
</evidence>
<gene>
    <name evidence="8" type="ORF">LITE_LOCUS8424</name>
</gene>
<dbReference type="InterPro" id="IPR032861">
    <property type="entry name" value="TAXi_N"/>
</dbReference>
<dbReference type="EMBL" id="CAMGYJ010000003">
    <property type="protein sequence ID" value="CAI0394723.1"/>
    <property type="molecule type" value="Genomic_DNA"/>
</dbReference>
<dbReference type="PROSITE" id="PS51767">
    <property type="entry name" value="PEPTIDASE_A1"/>
    <property type="match status" value="1"/>
</dbReference>
<name>A0AAV0ICG1_9ROSI</name>
<dbReference type="InterPro" id="IPR021109">
    <property type="entry name" value="Peptidase_aspartic_dom_sf"/>
</dbReference>
<comment type="caution">
    <text evidence="8">The sequence shown here is derived from an EMBL/GenBank/DDBJ whole genome shotgun (WGS) entry which is preliminary data.</text>
</comment>
<protein>
    <recommendedName>
        <fullName evidence="7">Peptidase A1 domain-containing protein</fullName>
    </recommendedName>
</protein>
<evidence type="ECO:0000256" key="2">
    <source>
        <dbReference type="ARBA" id="ARBA00022670"/>
    </source>
</evidence>
<sequence length="458" mass="49968">MRTLNLFIILFVLIASSSSSHALKITTPLIHRDSRFSPLYNATATAADRAERSVQASLARHAYLAGHASLISSSTTTSSDEDTVNIEAPLVPVIDHASFYVNFSIGDPPVPQLAIMDTGSSFTWVKCLPCTPCSSGSGAVAPFDPSLSKTYSARACTSQCRRCTTGWPWSPKHCKYKIDYAGGHSSEGVYATEQLTFQTSNNGFVTTIPKAFFGCSSKQSGPEGLDPHVNGVLGLMAGAGDPDFPDGQFPLVTRLGTSFSYCVGSLSDRYYPHNHLSFGDAVDLIGGSTPLYLEDGRYFVHLSGISLGGKMLDIKKQVFAKMALRKKIEMDSGSELFLLYIEAFEVLKAEIERLAFWELMTPVSSPPRPFELCYRGTVEKEARGFPAMGIRFVGGVELVVDRFGVFLQVKDDVFCLAIVRSKGVTIIGMMAQQSYNVGYDLKAMTVSFQKMDCQLLER</sequence>
<dbReference type="PANTHER" id="PTHR47967">
    <property type="entry name" value="OS07G0603500 PROTEIN-RELATED"/>
    <property type="match status" value="1"/>
</dbReference>
<dbReference type="Pfam" id="PF14541">
    <property type="entry name" value="TAXi_C"/>
    <property type="match status" value="1"/>
</dbReference>
<dbReference type="PANTHER" id="PTHR47967:SF14">
    <property type="entry name" value="EUKARYOTIC ASPARTYL PROTEASE FAMILY PROTEIN"/>
    <property type="match status" value="1"/>
</dbReference>
<keyword evidence="3" id="KW-0064">Aspartyl protease</keyword>
<evidence type="ECO:0000259" key="7">
    <source>
        <dbReference type="PROSITE" id="PS51767"/>
    </source>
</evidence>
<feature type="domain" description="Peptidase A1" evidence="7">
    <location>
        <begin position="99"/>
        <end position="449"/>
    </location>
</feature>
<dbReference type="GO" id="GO:0006508">
    <property type="term" value="P:proteolysis"/>
    <property type="evidence" value="ECO:0007669"/>
    <property type="project" value="UniProtKB-KW"/>
</dbReference>
<dbReference type="Pfam" id="PF14543">
    <property type="entry name" value="TAXi_N"/>
    <property type="match status" value="1"/>
</dbReference>
<proteinExistence type="inferred from homology"/>
<evidence type="ECO:0000313" key="9">
    <source>
        <dbReference type="Proteomes" id="UP001154282"/>
    </source>
</evidence>
<dbReference type="Gene3D" id="2.40.70.10">
    <property type="entry name" value="Acid Proteases"/>
    <property type="match status" value="2"/>
</dbReference>
<dbReference type="GO" id="GO:0005576">
    <property type="term" value="C:extracellular region"/>
    <property type="evidence" value="ECO:0007669"/>
    <property type="project" value="TreeGrafter"/>
</dbReference>
<keyword evidence="2" id="KW-0645">Protease</keyword>
<keyword evidence="4" id="KW-0378">Hydrolase</keyword>
<evidence type="ECO:0000313" key="8">
    <source>
        <dbReference type="EMBL" id="CAI0394723.1"/>
    </source>
</evidence>
<dbReference type="CDD" id="cd05476">
    <property type="entry name" value="pepsin_A_like_plant"/>
    <property type="match status" value="1"/>
</dbReference>
<organism evidence="8 9">
    <name type="scientific">Linum tenue</name>
    <dbReference type="NCBI Taxonomy" id="586396"/>
    <lineage>
        <taxon>Eukaryota</taxon>
        <taxon>Viridiplantae</taxon>
        <taxon>Streptophyta</taxon>
        <taxon>Embryophyta</taxon>
        <taxon>Tracheophyta</taxon>
        <taxon>Spermatophyta</taxon>
        <taxon>Magnoliopsida</taxon>
        <taxon>eudicotyledons</taxon>
        <taxon>Gunneridae</taxon>
        <taxon>Pentapetalae</taxon>
        <taxon>rosids</taxon>
        <taxon>fabids</taxon>
        <taxon>Malpighiales</taxon>
        <taxon>Linaceae</taxon>
        <taxon>Linum</taxon>
    </lineage>
</organism>
<keyword evidence="6" id="KW-0732">Signal</keyword>
<dbReference type="SUPFAM" id="SSF50630">
    <property type="entry name" value="Acid proteases"/>
    <property type="match status" value="1"/>
</dbReference>
<reference evidence="8" key="1">
    <citation type="submission" date="2022-08" db="EMBL/GenBank/DDBJ databases">
        <authorList>
            <person name="Gutierrez-Valencia J."/>
        </authorList>
    </citation>
    <scope>NUCLEOTIDE SEQUENCE</scope>
</reference>
<dbReference type="InterPro" id="IPR034161">
    <property type="entry name" value="Pepsin-like_plant"/>
</dbReference>
<evidence type="ECO:0000256" key="4">
    <source>
        <dbReference type="ARBA" id="ARBA00022801"/>
    </source>
</evidence>
<dbReference type="Proteomes" id="UP001154282">
    <property type="component" value="Unassembled WGS sequence"/>
</dbReference>
<keyword evidence="5" id="KW-0325">Glycoprotein</keyword>
<dbReference type="FunFam" id="2.40.70.10:FF:000033">
    <property type="entry name" value="Aspartyl protease family protein"/>
    <property type="match status" value="1"/>
</dbReference>
<dbReference type="InterPro" id="IPR032799">
    <property type="entry name" value="TAXi_C"/>
</dbReference>
<evidence type="ECO:0000256" key="3">
    <source>
        <dbReference type="ARBA" id="ARBA00022750"/>
    </source>
</evidence>
<dbReference type="GO" id="GO:0004190">
    <property type="term" value="F:aspartic-type endopeptidase activity"/>
    <property type="evidence" value="ECO:0007669"/>
    <property type="project" value="UniProtKB-KW"/>
</dbReference>
<keyword evidence="9" id="KW-1185">Reference proteome</keyword>
<dbReference type="InterPro" id="IPR033121">
    <property type="entry name" value="PEPTIDASE_A1"/>
</dbReference>
<feature type="signal peptide" evidence="6">
    <location>
        <begin position="1"/>
        <end position="22"/>
    </location>
</feature>
<comment type="similarity">
    <text evidence="1">Belongs to the peptidase A1 family.</text>
</comment>
<evidence type="ECO:0000256" key="1">
    <source>
        <dbReference type="ARBA" id="ARBA00007447"/>
    </source>
</evidence>